<dbReference type="OrthoDB" id="288590at2759"/>
<evidence type="ECO:0000313" key="2">
    <source>
        <dbReference type="EMBL" id="KAJ8446190.1"/>
    </source>
</evidence>
<dbReference type="PROSITE" id="PS51471">
    <property type="entry name" value="FE2OG_OXY"/>
    <property type="match status" value="1"/>
</dbReference>
<gene>
    <name evidence="2" type="ORF">Cgig2_015961</name>
</gene>
<proteinExistence type="predicted"/>
<dbReference type="InterPro" id="IPR044861">
    <property type="entry name" value="IPNS-like_FE2OG_OXY"/>
</dbReference>
<accession>A0A9Q1QN49</accession>
<evidence type="ECO:0000259" key="1">
    <source>
        <dbReference type="PROSITE" id="PS51471"/>
    </source>
</evidence>
<feature type="domain" description="Fe2OG dioxygenase" evidence="1">
    <location>
        <begin position="44"/>
        <end position="144"/>
    </location>
</feature>
<dbReference type="SUPFAM" id="SSF51197">
    <property type="entry name" value="Clavaminate synthase-like"/>
    <property type="match status" value="1"/>
</dbReference>
<dbReference type="PANTHER" id="PTHR47990">
    <property type="entry name" value="2-OXOGLUTARATE (2OG) AND FE(II)-DEPENDENT OXYGENASE SUPERFAMILY PROTEIN-RELATED"/>
    <property type="match status" value="1"/>
</dbReference>
<sequence length="191" mass="22055">MIIRNLLEEYRRHLTRLASTLFEAMVRGLGLKLELPRSTYLDESTELVRVYRYPRSSVDKELANGMHVHTDSSLLSILNEDQVGGLQFLKDDQWSDVKPIPSTLIVNLGDMMQALSDDEYKSVTHKVKLSKQKERVSICYFVFPQENALIHTSKYKPFTYNDFRAQVQLDVKTVGWKIGLQNFKLPQTSSN</sequence>
<dbReference type="InterPro" id="IPR050231">
    <property type="entry name" value="Iron_ascorbate_oxido_reductase"/>
</dbReference>
<evidence type="ECO:0000313" key="3">
    <source>
        <dbReference type="Proteomes" id="UP001153076"/>
    </source>
</evidence>
<dbReference type="InterPro" id="IPR027443">
    <property type="entry name" value="IPNS-like_sf"/>
</dbReference>
<keyword evidence="3" id="KW-1185">Reference proteome</keyword>
<reference evidence="2" key="1">
    <citation type="submission" date="2022-04" db="EMBL/GenBank/DDBJ databases">
        <title>Carnegiea gigantea Genome sequencing and assembly v2.</title>
        <authorList>
            <person name="Copetti D."/>
            <person name="Sanderson M.J."/>
            <person name="Burquez A."/>
            <person name="Wojciechowski M.F."/>
        </authorList>
    </citation>
    <scope>NUCLEOTIDE SEQUENCE</scope>
    <source>
        <strain evidence="2">SGP5-SGP5p</strain>
        <tissue evidence="2">Aerial part</tissue>
    </source>
</reference>
<comment type="caution">
    <text evidence="2">The sequence shown here is derived from an EMBL/GenBank/DDBJ whole genome shotgun (WGS) entry which is preliminary data.</text>
</comment>
<dbReference type="Pfam" id="PF03171">
    <property type="entry name" value="2OG-FeII_Oxy"/>
    <property type="match status" value="1"/>
</dbReference>
<dbReference type="Gene3D" id="2.60.120.330">
    <property type="entry name" value="B-lactam Antibiotic, Isopenicillin N Synthase, Chain"/>
    <property type="match status" value="1"/>
</dbReference>
<organism evidence="2 3">
    <name type="scientific">Carnegiea gigantea</name>
    <dbReference type="NCBI Taxonomy" id="171969"/>
    <lineage>
        <taxon>Eukaryota</taxon>
        <taxon>Viridiplantae</taxon>
        <taxon>Streptophyta</taxon>
        <taxon>Embryophyta</taxon>
        <taxon>Tracheophyta</taxon>
        <taxon>Spermatophyta</taxon>
        <taxon>Magnoliopsida</taxon>
        <taxon>eudicotyledons</taxon>
        <taxon>Gunneridae</taxon>
        <taxon>Pentapetalae</taxon>
        <taxon>Caryophyllales</taxon>
        <taxon>Cactineae</taxon>
        <taxon>Cactaceae</taxon>
        <taxon>Cactoideae</taxon>
        <taxon>Echinocereeae</taxon>
        <taxon>Carnegiea</taxon>
    </lineage>
</organism>
<dbReference type="InterPro" id="IPR005123">
    <property type="entry name" value="Oxoglu/Fe-dep_dioxygenase_dom"/>
</dbReference>
<dbReference type="AlphaFoldDB" id="A0A9Q1QN49"/>
<dbReference type="EMBL" id="JAKOGI010000058">
    <property type="protein sequence ID" value="KAJ8446190.1"/>
    <property type="molecule type" value="Genomic_DNA"/>
</dbReference>
<dbReference type="Proteomes" id="UP001153076">
    <property type="component" value="Unassembled WGS sequence"/>
</dbReference>
<name>A0A9Q1QN49_9CARY</name>
<protein>
    <recommendedName>
        <fullName evidence="1">Fe2OG dioxygenase domain-containing protein</fullName>
    </recommendedName>
</protein>